<evidence type="ECO:0000313" key="3">
    <source>
        <dbReference type="Proteomes" id="UP000242317"/>
    </source>
</evidence>
<gene>
    <name evidence="2" type="ORF">SAMN05421749_10952</name>
</gene>
<dbReference type="AlphaFoldDB" id="A0A1G6NAZ2"/>
<evidence type="ECO:0000256" key="1">
    <source>
        <dbReference type="SAM" id="Phobius"/>
    </source>
</evidence>
<keyword evidence="3" id="KW-1185">Reference proteome</keyword>
<feature type="transmembrane region" description="Helical" evidence="1">
    <location>
        <begin position="99"/>
        <end position="119"/>
    </location>
</feature>
<dbReference type="EMBL" id="FMYK01000009">
    <property type="protein sequence ID" value="SDC64992.1"/>
    <property type="molecule type" value="Genomic_DNA"/>
</dbReference>
<name>A0A1G6NAZ2_9GAMM</name>
<proteinExistence type="predicted"/>
<accession>A0A1G6NAZ2</accession>
<keyword evidence="1" id="KW-0472">Membrane</keyword>
<reference evidence="3" key="1">
    <citation type="submission" date="2016-09" db="EMBL/GenBank/DDBJ databases">
        <authorList>
            <person name="Varghese N."/>
            <person name="Submissions S."/>
        </authorList>
    </citation>
    <scope>NUCLEOTIDE SEQUENCE [LARGE SCALE GENOMIC DNA]</scope>
    <source>
        <strain evidence="3">ANC 3699</strain>
    </source>
</reference>
<dbReference type="Proteomes" id="UP000242317">
    <property type="component" value="Unassembled WGS sequence"/>
</dbReference>
<keyword evidence="1" id="KW-1133">Transmembrane helix</keyword>
<dbReference type="RefSeq" id="WP_092621039.1">
    <property type="nucleotide sequence ID" value="NZ_FMYK01000009.1"/>
</dbReference>
<dbReference type="OrthoDB" id="1377971at2"/>
<keyword evidence="1" id="KW-0812">Transmembrane</keyword>
<evidence type="ECO:0000313" key="2">
    <source>
        <dbReference type="EMBL" id="SDC64992.1"/>
    </source>
</evidence>
<organism evidence="2 3">
    <name type="scientific">Acinetobacter marinus</name>
    <dbReference type="NCBI Taxonomy" id="281375"/>
    <lineage>
        <taxon>Bacteria</taxon>
        <taxon>Pseudomonadati</taxon>
        <taxon>Pseudomonadota</taxon>
        <taxon>Gammaproteobacteria</taxon>
        <taxon>Moraxellales</taxon>
        <taxon>Moraxellaceae</taxon>
        <taxon>Acinetobacter</taxon>
    </lineage>
</organism>
<protein>
    <submittedName>
        <fullName evidence="2">Uncharacterized protein</fullName>
    </submittedName>
</protein>
<sequence>MILFLSFEELVFFEDRPYLPTAGSHSPTQLRFTLAQRHDSSYFGDSYSKKSIARFYDAQGLEIKQRQWTKEMLAYATQNIATHPVPEKSGYRMSTAGKIFVGLALAIIAIFVAMAVYFFSVTKPNKEQGLAMFLTPPKAGDRYYMNLFGGEYNQGGTLRSTWVKVLDVQPENHATVQLSSEVVSSPENIADVEHENFTGPKFEVKYKIDEKIKKVTFRSIHDDVQMEDAVRANQFAEHKLTGAP</sequence>